<keyword evidence="3" id="KW-1185">Reference proteome</keyword>
<dbReference type="SUPFAM" id="SSF48403">
    <property type="entry name" value="Ankyrin repeat"/>
    <property type="match status" value="1"/>
</dbReference>
<dbReference type="PANTHER" id="PTHR24176">
    <property type="entry name" value="ANKYRIN REPEAT DOMAIN-CONTAINING PROTEIN 31-RELATED"/>
    <property type="match status" value="1"/>
</dbReference>
<dbReference type="Gene3D" id="1.25.40.20">
    <property type="entry name" value="Ankyrin repeat-containing domain"/>
    <property type="match status" value="1"/>
</dbReference>
<reference evidence="2" key="2">
    <citation type="submission" date="2025-08" db="UniProtKB">
        <authorList>
            <consortium name="Ensembl"/>
        </authorList>
    </citation>
    <scope>IDENTIFICATION</scope>
</reference>
<organism evidence="2 3">
    <name type="scientific">Suricata suricatta</name>
    <name type="common">Meerkat</name>
    <dbReference type="NCBI Taxonomy" id="37032"/>
    <lineage>
        <taxon>Eukaryota</taxon>
        <taxon>Metazoa</taxon>
        <taxon>Chordata</taxon>
        <taxon>Craniata</taxon>
        <taxon>Vertebrata</taxon>
        <taxon>Euteleostomi</taxon>
        <taxon>Mammalia</taxon>
        <taxon>Eutheria</taxon>
        <taxon>Laurasiatheria</taxon>
        <taxon>Carnivora</taxon>
        <taxon>Feliformia</taxon>
        <taxon>Herpestidae</taxon>
        <taxon>Suricata</taxon>
    </lineage>
</organism>
<feature type="repeat" description="ANK" evidence="1">
    <location>
        <begin position="216"/>
        <end position="248"/>
    </location>
</feature>
<evidence type="ECO:0000313" key="2">
    <source>
        <dbReference type="Ensembl" id="ENSSSUP00005017980.1"/>
    </source>
</evidence>
<dbReference type="InterPro" id="IPR036770">
    <property type="entry name" value="Ankyrin_rpt-contain_sf"/>
</dbReference>
<evidence type="ECO:0000313" key="3">
    <source>
        <dbReference type="Proteomes" id="UP000472268"/>
    </source>
</evidence>
<dbReference type="PROSITE" id="PS50297">
    <property type="entry name" value="ANK_REP_REGION"/>
    <property type="match status" value="1"/>
</dbReference>
<dbReference type="Pfam" id="PF12796">
    <property type="entry name" value="Ank_2"/>
    <property type="match status" value="1"/>
</dbReference>
<dbReference type="SMART" id="SM00248">
    <property type="entry name" value="ANK"/>
    <property type="match status" value="3"/>
</dbReference>
<keyword evidence="1" id="KW-0040">ANK repeat</keyword>
<reference evidence="2 3" key="1">
    <citation type="submission" date="2019-05" db="EMBL/GenBank/DDBJ databases">
        <title>A Chromosome-scale Meerkat (S. suricatta) Genome Assembly.</title>
        <authorList>
            <person name="Dudchenko O."/>
            <person name="Lieberman Aiden E."/>
            <person name="Tung J."/>
            <person name="Barreiro L.B."/>
            <person name="Clutton-Brock T.H."/>
        </authorList>
    </citation>
    <scope>NUCLEOTIDE SEQUENCE [LARGE SCALE GENOMIC DNA]</scope>
</reference>
<dbReference type="PANTHER" id="PTHR24176:SF14">
    <property type="entry name" value="ANKYRIN REPEAT DOMAIN-CONTAINING PROTEIN 31"/>
    <property type="match status" value="1"/>
</dbReference>
<dbReference type="InterPro" id="IPR002110">
    <property type="entry name" value="Ankyrin_rpt"/>
</dbReference>
<dbReference type="Proteomes" id="UP000472268">
    <property type="component" value="Chromosome 6"/>
</dbReference>
<dbReference type="OMA" id="VINGRYQ"/>
<name>A0A673U9G8_SURSU</name>
<protein>
    <submittedName>
        <fullName evidence="2">Uncharacterized protein</fullName>
    </submittedName>
</protein>
<proteinExistence type="predicted"/>
<dbReference type="InterPro" id="IPR042334">
    <property type="entry name" value="ANKRD31"/>
</dbReference>
<dbReference type="AlphaFoldDB" id="A0A673U9G8"/>
<dbReference type="Ensembl" id="ENSSSUT00005020491.1">
    <property type="protein sequence ID" value="ENSSSUP00005017980.1"/>
    <property type="gene ID" value="ENSSSUG00005011618.1"/>
</dbReference>
<reference evidence="2" key="3">
    <citation type="submission" date="2025-09" db="UniProtKB">
        <authorList>
            <consortium name="Ensembl"/>
        </authorList>
    </citation>
    <scope>IDENTIFICATION</scope>
</reference>
<dbReference type="PROSITE" id="PS50088">
    <property type="entry name" value="ANK_REPEAT"/>
    <property type="match status" value="1"/>
</dbReference>
<sequence>MCQTSEDRTQITEAHLDSLCSPRFFDQDSKHVSLQQTVEDPNPFGFQTSVHQNVTSYDSLLTIKGNSKSVENRSDQDTPCMLRRSSRLKAGRDAKHTDNMYKMPEKILPKILVCEDQANKNSSTKNFRMRDPALKIKGKKKNVHSARLKIGQQIKKNKKLAGKNGKMKISEISLSNINRRNIFGENLLYQAALHNDPDLVHHYIIRGGNVNQPSYAGWTALHEACVGGFYQTASELLKGGADVNIKGMYQITPLHDAVINGHYKVLEVASGFKLLG</sequence>
<evidence type="ECO:0000256" key="1">
    <source>
        <dbReference type="PROSITE-ProRule" id="PRU00023"/>
    </source>
</evidence>
<accession>A0A673U9G8</accession>